<sequence>MATFYAQVSFGNTFLVDLELYDSEPFENVDSLGSQIRINSAIFHHYTKFMEQFARLHHSLERAFKWVQQARTAIKDRHLTGEAPEEELKETLTSTGLMQKGKDIIESSAAAIDVMENLRGGAYNDEDDDRGTTDFCILREAYYHYSLMGLTRTFWDPVWKLVDEDLPHVGDMPDLEAHGEFVRERIAQRMPVVGMEAWSYLIILTGIGMESSTHENRKRLTELLYGVMGKGFATAAAFLEDMKLVWGWTMYRRTMCPVCVMMEKSCCEMHCDRPCFFRSHRVVQEVSHRCNE</sequence>
<protein>
    <submittedName>
        <fullName evidence="1">Uncharacterized protein</fullName>
    </submittedName>
</protein>
<dbReference type="GeneID" id="73333249"/>
<keyword evidence="2" id="KW-1185">Reference proteome</keyword>
<dbReference type="Proteomes" id="UP001055115">
    <property type="component" value="Unassembled WGS sequence"/>
</dbReference>
<dbReference type="AlphaFoldDB" id="A0AA37PH71"/>
<name>A0AA37PH71_9PEZI</name>
<evidence type="ECO:0000313" key="1">
    <source>
        <dbReference type="EMBL" id="GKT52266.1"/>
    </source>
</evidence>
<dbReference type="RefSeq" id="XP_049134616.1">
    <property type="nucleotide sequence ID" value="XM_049278659.1"/>
</dbReference>
<organism evidence="1 2">
    <name type="scientific">Colletotrichum spaethianum</name>
    <dbReference type="NCBI Taxonomy" id="700344"/>
    <lineage>
        <taxon>Eukaryota</taxon>
        <taxon>Fungi</taxon>
        <taxon>Dikarya</taxon>
        <taxon>Ascomycota</taxon>
        <taxon>Pezizomycotina</taxon>
        <taxon>Sordariomycetes</taxon>
        <taxon>Hypocreomycetidae</taxon>
        <taxon>Glomerellales</taxon>
        <taxon>Glomerellaceae</taxon>
        <taxon>Colletotrichum</taxon>
        <taxon>Colletotrichum spaethianum species complex</taxon>
    </lineage>
</organism>
<accession>A0AA37PH71</accession>
<comment type="caution">
    <text evidence="1">The sequence shown here is derived from an EMBL/GenBank/DDBJ whole genome shotgun (WGS) entry which is preliminary data.</text>
</comment>
<gene>
    <name evidence="1" type="ORF">ColSpa_12447</name>
</gene>
<evidence type="ECO:0000313" key="2">
    <source>
        <dbReference type="Proteomes" id="UP001055115"/>
    </source>
</evidence>
<reference evidence="1 2" key="1">
    <citation type="submission" date="2022-03" db="EMBL/GenBank/DDBJ databases">
        <title>Genome data of Colletotrichum spp.</title>
        <authorList>
            <person name="Utami Y.D."/>
            <person name="Hiruma K."/>
        </authorList>
    </citation>
    <scope>NUCLEOTIDE SEQUENCE [LARGE SCALE GENOMIC DNA]</scope>
    <source>
        <strain evidence="1 2">MAFF 239500</strain>
    </source>
</reference>
<proteinExistence type="predicted"/>
<dbReference type="EMBL" id="BQXU01000064">
    <property type="protein sequence ID" value="GKT52266.1"/>
    <property type="molecule type" value="Genomic_DNA"/>
</dbReference>